<dbReference type="AlphaFoldDB" id="A0A916ZDQ2"/>
<name>A0A916ZDQ2_9BACL</name>
<reference evidence="1" key="2">
    <citation type="submission" date="2020-09" db="EMBL/GenBank/DDBJ databases">
        <authorList>
            <person name="Sun Q."/>
            <person name="Zhou Y."/>
        </authorList>
    </citation>
    <scope>NUCLEOTIDE SEQUENCE</scope>
    <source>
        <strain evidence="1">CGMCC 1.15178</strain>
    </source>
</reference>
<reference evidence="1" key="1">
    <citation type="journal article" date="2014" name="Int. J. Syst. Evol. Microbiol.">
        <title>Complete genome sequence of Corynebacterium casei LMG S-19264T (=DSM 44701T), isolated from a smear-ripened cheese.</title>
        <authorList>
            <consortium name="US DOE Joint Genome Institute (JGI-PGF)"/>
            <person name="Walter F."/>
            <person name="Albersmeier A."/>
            <person name="Kalinowski J."/>
            <person name="Ruckert C."/>
        </authorList>
    </citation>
    <scope>NUCLEOTIDE SEQUENCE</scope>
    <source>
        <strain evidence="1">CGMCC 1.15178</strain>
    </source>
</reference>
<organism evidence="1 2">
    <name type="scientific">Paenibacillus nasutitermitis</name>
    <dbReference type="NCBI Taxonomy" id="1652958"/>
    <lineage>
        <taxon>Bacteria</taxon>
        <taxon>Bacillati</taxon>
        <taxon>Bacillota</taxon>
        <taxon>Bacilli</taxon>
        <taxon>Bacillales</taxon>
        <taxon>Paenibacillaceae</taxon>
        <taxon>Paenibacillus</taxon>
    </lineage>
</organism>
<keyword evidence="2" id="KW-1185">Reference proteome</keyword>
<protein>
    <submittedName>
        <fullName evidence="1">Uncharacterized protein</fullName>
    </submittedName>
</protein>
<dbReference type="EMBL" id="BMHP01000004">
    <property type="protein sequence ID" value="GGD89508.1"/>
    <property type="molecule type" value="Genomic_DNA"/>
</dbReference>
<comment type="caution">
    <text evidence="1">The sequence shown here is derived from an EMBL/GenBank/DDBJ whole genome shotgun (WGS) entry which is preliminary data.</text>
</comment>
<gene>
    <name evidence="1" type="ORF">GCM10010911_55100</name>
</gene>
<proteinExistence type="predicted"/>
<sequence length="63" mass="6766">MVKGMEAIESKSHFFLASMSFSFSSEFMGLVDNKSGSCVRTSLTGTREVYAHGAAISIGISLR</sequence>
<evidence type="ECO:0000313" key="2">
    <source>
        <dbReference type="Proteomes" id="UP000612456"/>
    </source>
</evidence>
<evidence type="ECO:0000313" key="1">
    <source>
        <dbReference type="EMBL" id="GGD89508.1"/>
    </source>
</evidence>
<accession>A0A916ZDQ2</accession>
<dbReference type="Proteomes" id="UP000612456">
    <property type="component" value="Unassembled WGS sequence"/>
</dbReference>